<gene>
    <name evidence="1" type="ORF">MUO15_11045</name>
</gene>
<dbReference type="Proteomes" id="UP000830326">
    <property type="component" value="Chromosome"/>
</dbReference>
<dbReference type="EMBL" id="CP095075">
    <property type="protein sequence ID" value="UOR10255.1"/>
    <property type="molecule type" value="Genomic_DNA"/>
</dbReference>
<dbReference type="RefSeq" id="WP_245029286.1">
    <property type="nucleotide sequence ID" value="NZ_CP095075.1"/>
</dbReference>
<evidence type="ECO:0000313" key="1">
    <source>
        <dbReference type="EMBL" id="UOR10255.1"/>
    </source>
</evidence>
<evidence type="ECO:0000313" key="2">
    <source>
        <dbReference type="Proteomes" id="UP000830326"/>
    </source>
</evidence>
<reference evidence="1" key="1">
    <citation type="submission" date="2022-04" db="EMBL/GenBank/DDBJ databases">
        <title>Halobacillus sp. isolated from saltern.</title>
        <authorList>
            <person name="Won M."/>
            <person name="Lee C.-M."/>
            <person name="Woen H.-Y."/>
            <person name="Kwon S.-W."/>
        </authorList>
    </citation>
    <scope>NUCLEOTIDE SEQUENCE</scope>
    <source>
        <strain evidence="1">SSHM10-5</strain>
    </source>
</reference>
<protein>
    <submittedName>
        <fullName evidence="1">Uncharacterized protein</fullName>
    </submittedName>
</protein>
<sequence length="147" mass="16576">MSKPNGKESKTLRIVMPQWQGGSNSNYSLGAELLAWLFPENEHPIVWVPISQISPVTEMKGSVLGSQLLEQLEAANHIIQPPLDYIFAYKTPTYHAIVSVRAGGEMQSAFPSHMAPSMTSKYNNSFLTKRHAQIYGRKWEELQEVLF</sequence>
<organism evidence="1 2">
    <name type="scientific">Halobacillus amylolyticus</name>
    <dbReference type="NCBI Taxonomy" id="2932259"/>
    <lineage>
        <taxon>Bacteria</taxon>
        <taxon>Bacillati</taxon>
        <taxon>Bacillota</taxon>
        <taxon>Bacilli</taxon>
        <taxon>Bacillales</taxon>
        <taxon>Bacillaceae</taxon>
        <taxon>Halobacillus</taxon>
    </lineage>
</organism>
<proteinExistence type="predicted"/>
<keyword evidence="2" id="KW-1185">Reference proteome</keyword>
<accession>A0ABY4H5Y0</accession>
<name>A0ABY4H5Y0_9BACI</name>